<organism evidence="4 5">
    <name type="scientific">Gordonia polyisoprenivorans (strain DSM 44266 / VH2)</name>
    <dbReference type="NCBI Taxonomy" id="1112204"/>
    <lineage>
        <taxon>Bacteria</taxon>
        <taxon>Bacillati</taxon>
        <taxon>Actinomycetota</taxon>
        <taxon>Actinomycetes</taxon>
        <taxon>Mycobacteriales</taxon>
        <taxon>Gordoniaceae</taxon>
        <taxon>Gordonia</taxon>
    </lineage>
</organism>
<dbReference type="Pfam" id="PF20570">
    <property type="entry name" value="DUF6779"/>
    <property type="match status" value="1"/>
</dbReference>
<evidence type="ECO:0000256" key="1">
    <source>
        <dbReference type="SAM" id="MobiDB-lite"/>
    </source>
</evidence>
<dbReference type="Proteomes" id="UP000009154">
    <property type="component" value="Chromosome"/>
</dbReference>
<proteinExistence type="predicted"/>
<keyword evidence="2" id="KW-1133">Transmembrane helix</keyword>
<feature type="transmembrane region" description="Helical" evidence="2">
    <location>
        <begin position="21"/>
        <end position="39"/>
    </location>
</feature>
<evidence type="ECO:0000313" key="5">
    <source>
        <dbReference type="Proteomes" id="UP000009154"/>
    </source>
</evidence>
<keyword evidence="5" id="KW-1185">Reference proteome</keyword>
<name>H6MVN2_GORPV</name>
<protein>
    <recommendedName>
        <fullName evidence="3">DUF6779 domain-containing protein</fullName>
    </recommendedName>
</protein>
<evidence type="ECO:0000313" key="4">
    <source>
        <dbReference type="EMBL" id="AFA75332.1"/>
    </source>
</evidence>
<evidence type="ECO:0000256" key="2">
    <source>
        <dbReference type="SAM" id="Phobius"/>
    </source>
</evidence>
<dbReference type="KEGG" id="gpo:GPOL_c43290"/>
<dbReference type="EMBL" id="CP003119">
    <property type="protein sequence ID" value="AFA75332.1"/>
    <property type="molecule type" value="Genomic_DNA"/>
</dbReference>
<dbReference type="AlphaFoldDB" id="H6MVN2"/>
<feature type="compositionally biased region" description="Polar residues" evidence="1">
    <location>
        <begin position="294"/>
        <end position="304"/>
    </location>
</feature>
<reference evidence="4 5" key="1">
    <citation type="journal article" date="2012" name="Appl. Environ. Microbiol.">
        <title>Involvement of two latex-clearing proteins during rubber degradation and insights into the subsequent degradation pathway revealed by the genome sequence of Gordonia polyisoprenivorans strain VH2.</title>
        <authorList>
            <person name="Hiessl S."/>
            <person name="Schuldes J."/>
            <person name="Thurmer A."/>
            <person name="Halbsguth T."/>
            <person name="Broker D."/>
            <person name="Angelov A."/>
            <person name="Liebl W."/>
            <person name="Daniel R."/>
            <person name="Steinbuchel A."/>
        </authorList>
    </citation>
    <scope>NUCLEOTIDE SEQUENCE [LARGE SCALE GENOMIC DNA]</scope>
    <source>
        <strain evidence="5">DSM 44266 / VH2</strain>
    </source>
</reference>
<keyword evidence="2" id="KW-0812">Transmembrane</keyword>
<dbReference type="GeneID" id="90161332"/>
<sequence length="425" mass="44882">MTTSTGRSSDPRRAGRSVGQWLLGLLIVLALAASILMIFTDNLSISGSLAVIAALWAAVIGAILVTRFRKQAETAEAKSRDLRLVYELQLEREIAARRQYELDVETTIRKEVAAESGAELASLKEQVISLRASLERLLGEALPDDQVALPNEKLRELASGLGGGGLDPHQYSAPYGSSGRGDSAFGGHGGAYGSQGYAPDQYRPEGFGAADFHAPDDGVVAARDFAETVPAADDGRHVERKADPNEMTEVIPIVTDDPLSGRFATSTADHAQDSATSEAPEQPGRDQAGREQTGPEQTAPQQSGHDAVDEPAAFVDDTPTDEWDRPGPEVSTPGSAAEAAGARTADASGPIPAWSRGRHETAGAATTFGGGGRRRRPEEQPEPVAVEDPVDDADSAHSNGLPVSELLKQLRDTDAAGGGRRRRRD</sequence>
<dbReference type="HOGENOM" id="CLU_599587_0_0_11"/>
<feature type="domain" description="DUF6779" evidence="3">
    <location>
        <begin position="49"/>
        <end position="152"/>
    </location>
</feature>
<dbReference type="eggNOG" id="ENOG5033Y1Q">
    <property type="taxonomic scope" value="Bacteria"/>
</dbReference>
<dbReference type="InterPro" id="IPR046706">
    <property type="entry name" value="DUF6779"/>
</dbReference>
<feature type="compositionally biased region" description="Basic and acidic residues" evidence="1">
    <location>
        <begin position="233"/>
        <end position="244"/>
    </location>
</feature>
<accession>H6MVN2</accession>
<dbReference type="RefSeq" id="WP_014361549.1">
    <property type="nucleotide sequence ID" value="NC_016906.1"/>
</dbReference>
<keyword evidence="2" id="KW-0472">Membrane</keyword>
<feature type="compositionally biased region" description="Polar residues" evidence="1">
    <location>
        <begin position="263"/>
        <end position="279"/>
    </location>
</feature>
<feature type="region of interest" description="Disordered" evidence="1">
    <location>
        <begin position="230"/>
        <end position="425"/>
    </location>
</feature>
<feature type="transmembrane region" description="Helical" evidence="2">
    <location>
        <begin position="45"/>
        <end position="65"/>
    </location>
</feature>
<feature type="compositionally biased region" description="Low complexity" evidence="1">
    <location>
        <begin position="336"/>
        <end position="347"/>
    </location>
</feature>
<dbReference type="STRING" id="1112204.GPOL_c43290"/>
<evidence type="ECO:0000259" key="3">
    <source>
        <dbReference type="Pfam" id="PF20570"/>
    </source>
</evidence>
<gene>
    <name evidence="4" type="ordered locus">GPOL_c43290</name>
</gene>